<reference evidence="7" key="1">
    <citation type="journal article" date="2014" name="Genome Announc.">
        <title>De novo whole-genome sequence and genome annotation of Lichtheimia ramosa.</title>
        <authorList>
            <person name="Linde J."/>
            <person name="Schwartze V."/>
            <person name="Binder U."/>
            <person name="Lass-Florl C."/>
            <person name="Voigt K."/>
            <person name="Horn F."/>
        </authorList>
    </citation>
    <scope>NUCLEOTIDE SEQUENCE</scope>
    <source>
        <strain evidence="7">JMRC FSU:6197</strain>
    </source>
</reference>
<organism evidence="7">
    <name type="scientific">Lichtheimia ramosa</name>
    <dbReference type="NCBI Taxonomy" id="688394"/>
    <lineage>
        <taxon>Eukaryota</taxon>
        <taxon>Fungi</taxon>
        <taxon>Fungi incertae sedis</taxon>
        <taxon>Mucoromycota</taxon>
        <taxon>Mucoromycotina</taxon>
        <taxon>Mucoromycetes</taxon>
        <taxon>Mucorales</taxon>
        <taxon>Lichtheimiaceae</taxon>
        <taxon>Lichtheimia</taxon>
    </lineage>
</organism>
<dbReference type="GO" id="GO:0042026">
    <property type="term" value="P:protein refolding"/>
    <property type="evidence" value="ECO:0007669"/>
    <property type="project" value="EnsemblFungi"/>
</dbReference>
<dbReference type="PANTHER" id="PTHR21237">
    <property type="entry name" value="GRPE PROTEIN"/>
    <property type="match status" value="1"/>
</dbReference>
<dbReference type="SUPFAM" id="SSF58014">
    <property type="entry name" value="Coiled-coil domain of nucleotide exchange factor GrpE"/>
    <property type="match status" value="1"/>
</dbReference>
<dbReference type="CDD" id="cd00446">
    <property type="entry name" value="GrpE"/>
    <property type="match status" value="1"/>
</dbReference>
<keyword evidence="3 4" id="KW-0143">Chaperone</keyword>
<feature type="region of interest" description="Disordered" evidence="6">
    <location>
        <begin position="33"/>
        <end position="67"/>
    </location>
</feature>
<dbReference type="PRINTS" id="PR00773">
    <property type="entry name" value="GRPEPROTEIN"/>
</dbReference>
<proteinExistence type="inferred from homology"/>
<dbReference type="GO" id="GO:0000774">
    <property type="term" value="F:adenyl-nucleotide exchange factor activity"/>
    <property type="evidence" value="ECO:0007669"/>
    <property type="project" value="EnsemblFungi"/>
</dbReference>
<dbReference type="InterPro" id="IPR013805">
    <property type="entry name" value="GrpE_CC"/>
</dbReference>
<keyword evidence="4" id="KW-0496">Mitochondrion</keyword>
<evidence type="ECO:0000256" key="6">
    <source>
        <dbReference type="SAM" id="MobiDB-lite"/>
    </source>
</evidence>
<dbReference type="AlphaFoldDB" id="A0A077WSE8"/>
<feature type="compositionally biased region" description="Basic and acidic residues" evidence="6">
    <location>
        <begin position="41"/>
        <end position="67"/>
    </location>
</feature>
<dbReference type="GO" id="GO:0030150">
    <property type="term" value="P:protein import into mitochondrial matrix"/>
    <property type="evidence" value="ECO:0007669"/>
    <property type="project" value="EnsemblFungi"/>
</dbReference>
<dbReference type="HAMAP" id="MF_01151">
    <property type="entry name" value="GrpE"/>
    <property type="match status" value="1"/>
</dbReference>
<evidence type="ECO:0000313" key="7">
    <source>
        <dbReference type="EMBL" id="CDS10521.1"/>
    </source>
</evidence>
<comment type="function">
    <text evidence="4">Essential component of the PAM complex, a complex required for the translocation of transit peptide-containing proteins from the inner membrane into the mitochondrial matrix in an ATP-dependent manner.</text>
</comment>
<dbReference type="EMBL" id="LK023335">
    <property type="protein sequence ID" value="CDS10521.1"/>
    <property type="molecule type" value="Genomic_DNA"/>
</dbReference>
<accession>A0A077WSE8</accession>
<dbReference type="GO" id="GO:0042803">
    <property type="term" value="F:protein homodimerization activity"/>
    <property type="evidence" value="ECO:0007669"/>
    <property type="project" value="InterPro"/>
</dbReference>
<dbReference type="PROSITE" id="PS01071">
    <property type="entry name" value="GRPE"/>
    <property type="match status" value="1"/>
</dbReference>
<comment type="similarity">
    <text evidence="2 5">Belongs to the GrpE family.</text>
</comment>
<dbReference type="InterPro" id="IPR009012">
    <property type="entry name" value="GrpE_head"/>
</dbReference>
<evidence type="ECO:0000256" key="1">
    <source>
        <dbReference type="ARBA" id="ARBA00004305"/>
    </source>
</evidence>
<sequence>MLSTLRNAAVASVRQSTAVSLRGMSYPLYRTYATENNNSSDNKEAEKPDTANKDEQPAEKEADDTSKLLAEKEKKIAELQDAYIRCLADQENLRERTRKEIAAAHEFAIQKFAKDLLDTVDVLGMALSSVPAELRSKETALASEIAKDTAKLADQLSNLYTGVSMTEVELVKTLKRHGVEQDNPEGQAFDPNKHQALFQTAIPDKEAGTVFVVQKMGYTLKGRVLRPAQVGVVAESQ</sequence>
<dbReference type="Gene3D" id="2.30.22.10">
    <property type="entry name" value="Head domain of nucleotide exchange factor GrpE"/>
    <property type="match status" value="1"/>
</dbReference>
<evidence type="ECO:0000256" key="2">
    <source>
        <dbReference type="ARBA" id="ARBA00009054"/>
    </source>
</evidence>
<gene>
    <name evidence="7" type="ORF">LRAMOSA03196</name>
</gene>
<dbReference type="Pfam" id="PF01025">
    <property type="entry name" value="GrpE"/>
    <property type="match status" value="1"/>
</dbReference>
<evidence type="ECO:0000256" key="4">
    <source>
        <dbReference type="RuleBase" id="RU000640"/>
    </source>
</evidence>
<comment type="subcellular location">
    <subcellularLocation>
        <location evidence="1 4">Mitochondrion matrix</location>
    </subcellularLocation>
</comment>
<dbReference type="InterPro" id="IPR000740">
    <property type="entry name" value="GrpE"/>
</dbReference>
<dbReference type="SUPFAM" id="SSF51064">
    <property type="entry name" value="Head domain of nucleotide exchange factor GrpE"/>
    <property type="match status" value="1"/>
</dbReference>
<dbReference type="OrthoDB" id="201635at2759"/>
<dbReference type="PANTHER" id="PTHR21237:SF23">
    <property type="entry name" value="GRPE PROTEIN HOMOLOG, MITOCHONDRIAL"/>
    <property type="match status" value="1"/>
</dbReference>
<dbReference type="GO" id="GO:0051087">
    <property type="term" value="F:protein-folding chaperone binding"/>
    <property type="evidence" value="ECO:0007669"/>
    <property type="project" value="InterPro"/>
</dbReference>
<protein>
    <recommendedName>
        <fullName evidence="4">GrpE protein homolog</fullName>
    </recommendedName>
</protein>
<dbReference type="GO" id="GO:0051082">
    <property type="term" value="F:unfolded protein binding"/>
    <property type="evidence" value="ECO:0007669"/>
    <property type="project" value="TreeGrafter"/>
</dbReference>
<dbReference type="FunFam" id="2.30.22.10:FF:000002">
    <property type="entry name" value="GrpE protein homolog"/>
    <property type="match status" value="1"/>
</dbReference>
<name>A0A077WSE8_9FUNG</name>
<dbReference type="GO" id="GO:0001405">
    <property type="term" value="C:PAM complex, Tim23 associated import motor"/>
    <property type="evidence" value="ECO:0007669"/>
    <property type="project" value="EnsemblFungi"/>
</dbReference>
<evidence type="ECO:0000256" key="5">
    <source>
        <dbReference type="RuleBase" id="RU004478"/>
    </source>
</evidence>
<dbReference type="Gene3D" id="3.90.20.20">
    <property type="match status" value="1"/>
</dbReference>
<evidence type="ECO:0000256" key="3">
    <source>
        <dbReference type="ARBA" id="ARBA00023186"/>
    </source>
</evidence>